<evidence type="ECO:0000313" key="2">
    <source>
        <dbReference type="Proteomes" id="UP000814128"/>
    </source>
</evidence>
<name>A0ACB8Q865_9AGAM</name>
<dbReference type="EMBL" id="MU273832">
    <property type="protein sequence ID" value="KAI0027832.1"/>
    <property type="molecule type" value="Genomic_DNA"/>
</dbReference>
<gene>
    <name evidence="1" type="ORF">K488DRAFT_90404</name>
</gene>
<accession>A0ACB8Q865</accession>
<comment type="caution">
    <text evidence="1">The sequence shown here is derived from an EMBL/GenBank/DDBJ whole genome shotgun (WGS) entry which is preliminary data.</text>
</comment>
<reference evidence="1" key="2">
    <citation type="journal article" date="2022" name="New Phytol.">
        <title>Evolutionary transition to the ectomycorrhizal habit in the genomes of a hyperdiverse lineage of mushroom-forming fungi.</title>
        <authorList>
            <person name="Looney B."/>
            <person name="Miyauchi S."/>
            <person name="Morin E."/>
            <person name="Drula E."/>
            <person name="Courty P.E."/>
            <person name="Kohler A."/>
            <person name="Kuo A."/>
            <person name="LaButti K."/>
            <person name="Pangilinan J."/>
            <person name="Lipzen A."/>
            <person name="Riley R."/>
            <person name="Andreopoulos W."/>
            <person name="He G."/>
            <person name="Johnson J."/>
            <person name="Nolan M."/>
            <person name="Tritt A."/>
            <person name="Barry K.W."/>
            <person name="Grigoriev I.V."/>
            <person name="Nagy L.G."/>
            <person name="Hibbett D."/>
            <person name="Henrissat B."/>
            <person name="Matheny P.B."/>
            <person name="Labbe J."/>
            <person name="Martin F.M."/>
        </authorList>
    </citation>
    <scope>NUCLEOTIDE SEQUENCE</scope>
    <source>
        <strain evidence="1">EC-137</strain>
    </source>
</reference>
<reference evidence="1" key="1">
    <citation type="submission" date="2021-02" db="EMBL/GenBank/DDBJ databases">
        <authorList>
            <consortium name="DOE Joint Genome Institute"/>
            <person name="Ahrendt S."/>
            <person name="Looney B.P."/>
            <person name="Miyauchi S."/>
            <person name="Morin E."/>
            <person name="Drula E."/>
            <person name="Courty P.E."/>
            <person name="Chicoki N."/>
            <person name="Fauchery L."/>
            <person name="Kohler A."/>
            <person name="Kuo A."/>
            <person name="Labutti K."/>
            <person name="Pangilinan J."/>
            <person name="Lipzen A."/>
            <person name="Riley R."/>
            <person name="Andreopoulos W."/>
            <person name="He G."/>
            <person name="Johnson J."/>
            <person name="Barry K.W."/>
            <person name="Grigoriev I.V."/>
            <person name="Nagy L."/>
            <person name="Hibbett D."/>
            <person name="Henrissat B."/>
            <person name="Matheny P.B."/>
            <person name="Labbe J."/>
            <person name="Martin F."/>
        </authorList>
    </citation>
    <scope>NUCLEOTIDE SEQUENCE</scope>
    <source>
        <strain evidence="1">EC-137</strain>
    </source>
</reference>
<protein>
    <submittedName>
        <fullName evidence="1">Uncharacterized protein</fullName>
    </submittedName>
</protein>
<organism evidence="1 2">
    <name type="scientific">Vararia minispora EC-137</name>
    <dbReference type="NCBI Taxonomy" id="1314806"/>
    <lineage>
        <taxon>Eukaryota</taxon>
        <taxon>Fungi</taxon>
        <taxon>Dikarya</taxon>
        <taxon>Basidiomycota</taxon>
        <taxon>Agaricomycotina</taxon>
        <taxon>Agaricomycetes</taxon>
        <taxon>Russulales</taxon>
        <taxon>Lachnocladiaceae</taxon>
        <taxon>Vararia</taxon>
    </lineage>
</organism>
<dbReference type="Proteomes" id="UP000814128">
    <property type="component" value="Unassembled WGS sequence"/>
</dbReference>
<proteinExistence type="predicted"/>
<sequence length="577" mass="63760">MSSEPSSEAPQHPLPHVGVAQSASSLHAAALHQLRDAQALIATGKASSNLRDELLSDVAFLRQHILQLQHHANLCVPVLGLPDEIIREIAVILGHIWPPTVPHCDGSTKSPSLGWVLLSHVCKRFRDVLLDHHTLWAQVVSVFPSAHHELLRRAGARPISLLIPGHTCSHTPSRVQFMVDHLQRCREIVVARCQDTDADTVRLDFAVFSGKELPHLQKLDLSLSTHHARLVSDLAFEFPAMVSPQLHTLRLDSIYVPFNAATLTHLELIRTSYAQPLPSASQFLDILRSCRKLQILDLRYWVPEGLTIAQHASVSLPSLQRLDVSEKDEKCLVLDSHLSLPPHTATEYMTPMGSLSSPILSNYTAFLERHLRTRLKECDRGHMLSADNIDGASRMHISLTPVSIPAMDLPPEPVFLSVSFNLQAPLTFKTLFAHVACICAGSVRLLDFCCMAPCPSAEDWRAMLQPLSRAQVIDTDNTTHTLLSALAIGAAADSPAPILPALCEIAISELKFDADFSTTDFIRMLLSRMRAGIPLKSLTIMKLDMDDSEAQRTFVPRLRAIVPDVDCRFLQANKAKS</sequence>
<evidence type="ECO:0000313" key="1">
    <source>
        <dbReference type="EMBL" id="KAI0027832.1"/>
    </source>
</evidence>
<keyword evidence="2" id="KW-1185">Reference proteome</keyword>